<evidence type="ECO:0000259" key="1">
    <source>
        <dbReference type="SMART" id="SM00065"/>
    </source>
</evidence>
<comment type="caution">
    <text evidence="2">The sequence shown here is derived from an EMBL/GenBank/DDBJ whole genome shotgun (WGS) entry which is preliminary data.</text>
</comment>
<reference evidence="3" key="1">
    <citation type="journal article" date="2019" name="Int. J. Syst. Evol. Microbiol.">
        <title>The Global Catalogue of Microorganisms (GCM) 10K type strain sequencing project: providing services to taxonomists for standard genome sequencing and annotation.</title>
        <authorList>
            <consortium name="The Broad Institute Genomics Platform"/>
            <consortium name="The Broad Institute Genome Sequencing Center for Infectious Disease"/>
            <person name="Wu L."/>
            <person name="Ma J."/>
        </authorList>
    </citation>
    <scope>NUCLEOTIDE SEQUENCE [LARGE SCALE GENOMIC DNA]</scope>
    <source>
        <strain evidence="3">CCUG 56754</strain>
    </source>
</reference>
<dbReference type="RefSeq" id="WP_390362460.1">
    <property type="nucleotide sequence ID" value="NZ_JBHTKJ010000028.1"/>
</dbReference>
<dbReference type="PANTHER" id="PTHR33744:SF1">
    <property type="entry name" value="DNA-BINDING TRANSCRIPTIONAL ACTIVATOR ADER"/>
    <property type="match status" value="1"/>
</dbReference>
<dbReference type="Pfam" id="PF13556">
    <property type="entry name" value="HTH_30"/>
    <property type="match status" value="1"/>
</dbReference>
<accession>A0ABW3LMD6</accession>
<dbReference type="Pfam" id="PF13185">
    <property type="entry name" value="GAF_2"/>
    <property type="match status" value="1"/>
</dbReference>
<evidence type="ECO:0000313" key="2">
    <source>
        <dbReference type="EMBL" id="MFD1038968.1"/>
    </source>
</evidence>
<dbReference type="InterPro" id="IPR042070">
    <property type="entry name" value="PucR_C-HTH_sf"/>
</dbReference>
<protein>
    <submittedName>
        <fullName evidence="2">Helix-turn-helix domain-containing protein</fullName>
    </submittedName>
</protein>
<dbReference type="InterPro" id="IPR029016">
    <property type="entry name" value="GAF-like_dom_sf"/>
</dbReference>
<sequence length="592" mass="68712">MKSEDQLMSLINAAQVLTSTLDVNKVLELLITEIMNVVDGADAGVLFIYESDINKLVPKSAVGFNMNFLQMIQLELDEGMSGKTFTSKTPNIFTIKQDTEIGMANLFKKNQFLYQQALGEMLYPTSTISAPLLSKNKCIGVLTIDSYSENVHFTNTDLKLLEIFASQALIAIENATLFSINKRSNKIHNKLAEVSLNRKGIKDITSALSSIINKKVAIFNEFLDLAAYSSIECKNITKSLMFNSYDLLKEIIKRDYISHEIINEKTKVYCFPIKHDKLNIGVLMVFTEENSKLDSLDQAAIDQTIIIFAMEMTKHQDLLSHDFNYESYLLEQLLDNKFKEFNIAIQNHIQIQGEVQYIFVNLELIVQLDPFPILDQKKNQFRRLIYRALNQLRFKTFVLEQNLTFKFLFVLDNYISEKDVFEEIEKFFERILNKSKELNNFEFSVGVGRLFHQSINIQSSIRDAKRCVEYLKTQNYNNWFCSYRELGAHRLLLNQNTEELMDYVNDILGKLITYDSEHKTMLTKTLKAYIESKYNMKIAAQKCFVHVNTMKYRMKVIKKILNKTTLKGKDYFNLQLAIFIFEYLNESDQTLK</sequence>
<dbReference type="Gene3D" id="3.30.450.40">
    <property type="match status" value="1"/>
</dbReference>
<dbReference type="InterPro" id="IPR003018">
    <property type="entry name" value="GAF"/>
</dbReference>
<dbReference type="SMART" id="SM00065">
    <property type="entry name" value="GAF"/>
    <property type="match status" value="1"/>
</dbReference>
<dbReference type="InterPro" id="IPR025736">
    <property type="entry name" value="PucR_C-HTH_dom"/>
</dbReference>
<dbReference type="PANTHER" id="PTHR33744">
    <property type="entry name" value="CARBOHYDRATE DIACID REGULATOR"/>
    <property type="match status" value="1"/>
</dbReference>
<dbReference type="Gene3D" id="1.10.10.2840">
    <property type="entry name" value="PucR C-terminal helix-turn-helix domain"/>
    <property type="match status" value="1"/>
</dbReference>
<name>A0ABW3LMD6_9BACI</name>
<dbReference type="InterPro" id="IPR051448">
    <property type="entry name" value="CdaR-like_regulators"/>
</dbReference>
<dbReference type="Proteomes" id="UP001597040">
    <property type="component" value="Unassembled WGS sequence"/>
</dbReference>
<feature type="domain" description="GAF" evidence="1">
    <location>
        <begin position="22"/>
        <end position="182"/>
    </location>
</feature>
<gene>
    <name evidence="2" type="ORF">ACFQ3N_11290</name>
</gene>
<keyword evidence="3" id="KW-1185">Reference proteome</keyword>
<proteinExistence type="predicted"/>
<organism evidence="2 3">
    <name type="scientific">Virgibacillus byunsanensis</name>
    <dbReference type="NCBI Taxonomy" id="570945"/>
    <lineage>
        <taxon>Bacteria</taxon>
        <taxon>Bacillati</taxon>
        <taxon>Bacillota</taxon>
        <taxon>Bacilli</taxon>
        <taxon>Bacillales</taxon>
        <taxon>Bacillaceae</taxon>
        <taxon>Virgibacillus</taxon>
    </lineage>
</organism>
<evidence type="ECO:0000313" key="3">
    <source>
        <dbReference type="Proteomes" id="UP001597040"/>
    </source>
</evidence>
<dbReference type="EMBL" id="JBHTKJ010000028">
    <property type="protein sequence ID" value="MFD1038968.1"/>
    <property type="molecule type" value="Genomic_DNA"/>
</dbReference>
<dbReference type="SUPFAM" id="SSF55781">
    <property type="entry name" value="GAF domain-like"/>
    <property type="match status" value="1"/>
</dbReference>